<name>B6H8A5_PENRW</name>
<dbReference type="EMBL" id="AM920431">
    <property type="protein sequence ID" value="CAP93470.1"/>
    <property type="molecule type" value="Genomic_DNA"/>
</dbReference>
<proteinExistence type="predicted"/>
<keyword evidence="2" id="KW-1185">Reference proteome</keyword>
<evidence type="ECO:0000313" key="1">
    <source>
        <dbReference type="EMBL" id="CAP93470.1"/>
    </source>
</evidence>
<organism evidence="1 2">
    <name type="scientific">Penicillium rubens (strain ATCC 28089 / DSM 1075 / NRRL 1951 / Wisconsin 54-1255)</name>
    <name type="common">Penicillium chrysogenum</name>
    <dbReference type="NCBI Taxonomy" id="500485"/>
    <lineage>
        <taxon>Eukaryota</taxon>
        <taxon>Fungi</taxon>
        <taxon>Dikarya</taxon>
        <taxon>Ascomycota</taxon>
        <taxon>Pezizomycotina</taxon>
        <taxon>Eurotiomycetes</taxon>
        <taxon>Eurotiomycetidae</taxon>
        <taxon>Eurotiales</taxon>
        <taxon>Aspergillaceae</taxon>
        <taxon>Penicillium</taxon>
        <taxon>Penicillium chrysogenum species complex</taxon>
    </lineage>
</organism>
<accession>B6H8A5</accession>
<dbReference type="Proteomes" id="UP000000724">
    <property type="component" value="Contig Pc00c16"/>
</dbReference>
<evidence type="ECO:0000313" key="2">
    <source>
        <dbReference type="Proteomes" id="UP000000724"/>
    </source>
</evidence>
<dbReference type="AlphaFoldDB" id="B6H8A5"/>
<dbReference type="HOGENOM" id="CLU_1816430_0_0_1"/>
<gene>
    <name evidence="1" type="ORF">Pc16g08000</name>
    <name evidence="1" type="ORF">PCH_Pc16g08000</name>
</gene>
<reference evidence="1 2" key="1">
    <citation type="journal article" date="2008" name="Nat. Biotechnol.">
        <title>Genome sequencing and analysis of the filamentous fungus Penicillium chrysogenum.</title>
        <authorList>
            <person name="van den Berg M.A."/>
            <person name="Albang R."/>
            <person name="Albermann K."/>
            <person name="Badger J.H."/>
            <person name="Daran J.-M."/>
            <person name="Driessen A.J.M."/>
            <person name="Garcia-Estrada C."/>
            <person name="Fedorova N.D."/>
            <person name="Harris D.M."/>
            <person name="Heijne W.H.M."/>
            <person name="Joardar V.S."/>
            <person name="Kiel J.A.K.W."/>
            <person name="Kovalchuk A."/>
            <person name="Martin J.F."/>
            <person name="Nierman W.C."/>
            <person name="Nijland J.G."/>
            <person name="Pronk J.T."/>
            <person name="Roubos J.A."/>
            <person name="van der Klei I.J."/>
            <person name="van Peij N.N.M.E."/>
            <person name="Veenhuis M."/>
            <person name="von Doehren H."/>
            <person name="Wagner C."/>
            <person name="Wortman J.R."/>
            <person name="Bovenberg R.A.L."/>
        </authorList>
    </citation>
    <scope>NUCLEOTIDE SEQUENCE [LARGE SCALE GENOMIC DNA]</scope>
    <source>
        <strain evidence="2">ATCC 28089 / DSM 1075 / NRRL 1951 / Wisconsin 54-1255</strain>
    </source>
</reference>
<dbReference type="VEuPathDB" id="FungiDB:PCH_Pc16g08000"/>
<sequence>MTPFRPGWEFKILYSQIGVVRYGFICRWLFRVQSKKLFEACRQCTVLRISKAVTSDSLNGKGKVAWGGNAAPIVDLLIGAAVVMEKALVNYDSWPYKTGSTPGAPDGRDPGADHAFPFLPSYPKQRRSVLSQSFLIQADGRY</sequence>
<protein>
    <submittedName>
        <fullName evidence="1">Uncharacterized protein</fullName>
    </submittedName>
</protein>